<gene>
    <name evidence="1" type="ORF">ATE37_01305</name>
</gene>
<dbReference type="Proteomes" id="UP000192532">
    <property type="component" value="Unassembled WGS sequence"/>
</dbReference>
<protein>
    <submittedName>
        <fullName evidence="1">Uncharacterized protein</fullName>
    </submittedName>
</protein>
<sequence>MIKVLKRILNLIYKKISSKDKIQILGSIGDETLNLEVSDIGIQGKIVVSEIHPESIRFYKHIKDNNKIISISEYKNKKE</sequence>
<organism evidence="1 2">
    <name type="scientific">Streptococcus oralis subsp. tigurinus</name>
    <dbReference type="NCBI Taxonomy" id="1077464"/>
    <lineage>
        <taxon>Bacteria</taxon>
        <taxon>Bacillati</taxon>
        <taxon>Bacillota</taxon>
        <taxon>Bacilli</taxon>
        <taxon>Lactobacillales</taxon>
        <taxon>Streptococcaceae</taxon>
        <taxon>Streptococcus</taxon>
    </lineage>
</organism>
<dbReference type="AlphaFoldDB" id="A0A1X0X1D1"/>
<name>A0A1X0X1D1_STROR</name>
<dbReference type="RefSeq" id="WP_084867860.1">
    <property type="nucleotide sequence ID" value="NZ_LNVH01000002.1"/>
</dbReference>
<comment type="caution">
    <text evidence="1">The sequence shown here is derived from an EMBL/GenBank/DDBJ whole genome shotgun (WGS) entry which is preliminary data.</text>
</comment>
<dbReference type="EMBL" id="LNVH01000002">
    <property type="protein sequence ID" value="ORJ32842.1"/>
    <property type="molecule type" value="Genomic_DNA"/>
</dbReference>
<evidence type="ECO:0000313" key="1">
    <source>
        <dbReference type="EMBL" id="ORJ32842.1"/>
    </source>
</evidence>
<reference evidence="1 2" key="1">
    <citation type="journal article" date="2016" name="PLoS ONE">
        <title>Comparative Genomics Analysis of Streptococcus tigurinus Strains Identifies Genetic Elements Specifically and Uniquely Present in Highly Virulent Strains.</title>
        <authorList>
            <person name="Diene S.M."/>
            <person name="Francois P."/>
            <person name="Zbinden A."/>
            <person name="Entenza J.M."/>
            <person name="Resch G."/>
        </authorList>
    </citation>
    <scope>NUCLEOTIDE SEQUENCE [LARGE SCALE GENOMIC DNA]</scope>
    <source>
        <strain evidence="1 2">859</strain>
    </source>
</reference>
<accession>A0A1X0X1D1</accession>
<proteinExistence type="predicted"/>
<evidence type="ECO:0000313" key="2">
    <source>
        <dbReference type="Proteomes" id="UP000192532"/>
    </source>
</evidence>